<dbReference type="AlphaFoldDB" id="A0ABD1ZN50"/>
<accession>A0ABD1ZN50</accession>
<evidence type="ECO:0000313" key="2">
    <source>
        <dbReference type="Proteomes" id="UP001605036"/>
    </source>
</evidence>
<proteinExistence type="predicted"/>
<dbReference type="Proteomes" id="UP001605036">
    <property type="component" value="Unassembled WGS sequence"/>
</dbReference>
<protein>
    <submittedName>
        <fullName evidence="1">Uncharacterized protein</fullName>
    </submittedName>
</protein>
<sequence length="219" mass="24615">MAGISVHRAILGFLLFITVVLIGAAFALRSFSSGLNAWVVNGIPDIGSETMMIRHSLLDNESRSWGAATALRKVKNPALSDERILKFVNRIVDLEKSFRSAQQGFLSNLQMHQLKQMTAQLKLMKTLFERSKREPHFRILACGSHSMFTPRFEITSFLEKAVILLMAEEFSLHGPTGTRIGRIVKDQVVHQMKSDEVAFPLIEEAQSILKLRRVGLDLP</sequence>
<comment type="caution">
    <text evidence="1">The sequence shown here is derived from an EMBL/GenBank/DDBJ whole genome shotgun (WGS) entry which is preliminary data.</text>
</comment>
<gene>
    <name evidence="1" type="ORF">R1flu_021017</name>
</gene>
<dbReference type="EMBL" id="JBHFFA010000001">
    <property type="protein sequence ID" value="KAL2652889.1"/>
    <property type="molecule type" value="Genomic_DNA"/>
</dbReference>
<keyword evidence="2" id="KW-1185">Reference proteome</keyword>
<reference evidence="1 2" key="1">
    <citation type="submission" date="2024-09" db="EMBL/GenBank/DDBJ databases">
        <title>Chromosome-scale assembly of Riccia fluitans.</title>
        <authorList>
            <person name="Paukszto L."/>
            <person name="Sawicki J."/>
            <person name="Karawczyk K."/>
            <person name="Piernik-Szablinska J."/>
            <person name="Szczecinska M."/>
            <person name="Mazdziarz M."/>
        </authorList>
    </citation>
    <scope>NUCLEOTIDE SEQUENCE [LARGE SCALE GENOMIC DNA]</scope>
    <source>
        <strain evidence="1">Rf_01</strain>
        <tissue evidence="1">Aerial parts of the thallus</tissue>
    </source>
</reference>
<organism evidence="1 2">
    <name type="scientific">Riccia fluitans</name>
    <dbReference type="NCBI Taxonomy" id="41844"/>
    <lineage>
        <taxon>Eukaryota</taxon>
        <taxon>Viridiplantae</taxon>
        <taxon>Streptophyta</taxon>
        <taxon>Embryophyta</taxon>
        <taxon>Marchantiophyta</taxon>
        <taxon>Marchantiopsida</taxon>
        <taxon>Marchantiidae</taxon>
        <taxon>Marchantiales</taxon>
        <taxon>Ricciaceae</taxon>
        <taxon>Riccia</taxon>
    </lineage>
</organism>
<name>A0ABD1ZN50_9MARC</name>
<evidence type="ECO:0000313" key="1">
    <source>
        <dbReference type="EMBL" id="KAL2652889.1"/>
    </source>
</evidence>